<accession>A0A380WMB1</accession>
<proteinExistence type="predicted"/>
<dbReference type="EMBL" id="UFSM01000001">
    <property type="protein sequence ID" value="SUU89406.1"/>
    <property type="molecule type" value="Genomic_DNA"/>
</dbReference>
<reference evidence="1 2" key="1">
    <citation type="submission" date="2018-06" db="EMBL/GenBank/DDBJ databases">
        <authorList>
            <consortium name="Pathogen Informatics"/>
            <person name="Doyle S."/>
        </authorList>
    </citation>
    <scope>NUCLEOTIDE SEQUENCE [LARGE SCALE GENOMIC DNA]</scope>
    <source>
        <strain evidence="1 2">NCTC10684</strain>
    </source>
</reference>
<dbReference type="Proteomes" id="UP000254701">
    <property type="component" value="Unassembled WGS sequence"/>
</dbReference>
<dbReference type="AlphaFoldDB" id="A0A380WMB1"/>
<dbReference type="RefSeq" id="WP_245431986.1">
    <property type="nucleotide sequence ID" value="NZ_BAAAVY010000002.1"/>
</dbReference>
<evidence type="ECO:0000313" key="1">
    <source>
        <dbReference type="EMBL" id="SUU89406.1"/>
    </source>
</evidence>
<name>A0A380WMB1_AMIAI</name>
<protein>
    <submittedName>
        <fullName evidence="1">Uncharacterized protein</fullName>
    </submittedName>
</protein>
<evidence type="ECO:0000313" key="2">
    <source>
        <dbReference type="Proteomes" id="UP000254701"/>
    </source>
</evidence>
<organism evidence="1 2">
    <name type="scientific">Aminobacter aminovorans</name>
    <name type="common">Chelatobacter heintzii</name>
    <dbReference type="NCBI Taxonomy" id="83263"/>
    <lineage>
        <taxon>Bacteria</taxon>
        <taxon>Pseudomonadati</taxon>
        <taxon>Pseudomonadota</taxon>
        <taxon>Alphaproteobacteria</taxon>
        <taxon>Hyphomicrobiales</taxon>
        <taxon>Phyllobacteriaceae</taxon>
        <taxon>Aminobacter</taxon>
    </lineage>
</organism>
<gene>
    <name evidence="1" type="ORF">NCTC10684_02646</name>
</gene>
<sequence length="120" mass="13257">MAAFDYGRMQGTATRLMERFKQGTVQLKRVTLGTPPNEWTPAPETVETWPLSATAERLHQRYENGVLIVETGDMVTFSVPEVEPQITDRLVIDGAERVITNLTPIPPAGTVVAFKAWCAA</sequence>